<protein>
    <submittedName>
        <fullName evidence="2">Uncharacterized protein</fullName>
    </submittedName>
</protein>
<proteinExistence type="predicted"/>
<keyword evidence="3" id="KW-1185">Reference proteome</keyword>
<feature type="transmembrane region" description="Helical" evidence="1">
    <location>
        <begin position="53"/>
        <end position="78"/>
    </location>
</feature>
<keyword evidence="1" id="KW-0472">Membrane</keyword>
<dbReference type="STRING" id="1166337.SAMN05192580_0487"/>
<feature type="transmembrane region" description="Helical" evidence="1">
    <location>
        <begin position="12"/>
        <end position="33"/>
    </location>
</feature>
<sequence>MTVIASAAHALRLAVAALVARPGLILLFVAVQTGSNLMRFWLGRVEALGGPGMLMGAVGWLFLIARTFVTQWLHVAAARLIDDRTVGLRQAFVVAGSQAMWFHGLILVSLAAFLVRLWLTQASGGFFAPAGRLWDIRELVLMEAGFLFTYAVFLPLIPGYFASVLGYGGEPTLRGSLRAARGHVLTALGAAMLLALPPALLRRALLGLLDDGGVSGVLLTALLDAGLTVVLMMLATGVYWGLYRDSLEGARGRVRAAEAAR</sequence>
<keyword evidence="1" id="KW-1133">Transmembrane helix</keyword>
<dbReference type="RefSeq" id="WP_093310171.1">
    <property type="nucleotide sequence ID" value="NZ_FOZG01000001.1"/>
</dbReference>
<dbReference type="EMBL" id="FOZG01000001">
    <property type="protein sequence ID" value="SFR79902.1"/>
    <property type="molecule type" value="Genomic_DNA"/>
</dbReference>
<reference evidence="2 3" key="1">
    <citation type="submission" date="2016-10" db="EMBL/GenBank/DDBJ databases">
        <authorList>
            <person name="de Groot N.N."/>
        </authorList>
    </citation>
    <scope>NUCLEOTIDE SEQUENCE [LARGE SCALE GENOMIC DNA]</scope>
    <source>
        <strain evidence="2 3">S5-249</strain>
    </source>
</reference>
<feature type="transmembrane region" description="Helical" evidence="1">
    <location>
        <begin position="99"/>
        <end position="119"/>
    </location>
</feature>
<evidence type="ECO:0000313" key="2">
    <source>
        <dbReference type="EMBL" id="SFR79902.1"/>
    </source>
</evidence>
<gene>
    <name evidence="2" type="ORF">SAMN05192580_0487</name>
</gene>
<evidence type="ECO:0000256" key="1">
    <source>
        <dbReference type="SAM" id="Phobius"/>
    </source>
</evidence>
<feature type="transmembrane region" description="Helical" evidence="1">
    <location>
        <begin position="221"/>
        <end position="243"/>
    </location>
</feature>
<organism evidence="2 3">
    <name type="scientific">Sphingomonas jatrophae</name>
    <dbReference type="NCBI Taxonomy" id="1166337"/>
    <lineage>
        <taxon>Bacteria</taxon>
        <taxon>Pseudomonadati</taxon>
        <taxon>Pseudomonadota</taxon>
        <taxon>Alphaproteobacteria</taxon>
        <taxon>Sphingomonadales</taxon>
        <taxon>Sphingomonadaceae</taxon>
        <taxon>Sphingomonas</taxon>
    </lineage>
</organism>
<keyword evidence="1" id="KW-0812">Transmembrane</keyword>
<feature type="transmembrane region" description="Helical" evidence="1">
    <location>
        <begin position="139"/>
        <end position="161"/>
    </location>
</feature>
<name>A0A1I6JLP6_9SPHN</name>
<dbReference type="AlphaFoldDB" id="A0A1I6JLP6"/>
<feature type="transmembrane region" description="Helical" evidence="1">
    <location>
        <begin position="182"/>
        <end position="201"/>
    </location>
</feature>
<evidence type="ECO:0000313" key="3">
    <source>
        <dbReference type="Proteomes" id="UP000198824"/>
    </source>
</evidence>
<dbReference type="Proteomes" id="UP000198824">
    <property type="component" value="Unassembled WGS sequence"/>
</dbReference>
<accession>A0A1I6JLP6</accession>